<dbReference type="SUPFAM" id="SSF111337">
    <property type="entry name" value="QueA-like"/>
    <property type="match status" value="1"/>
</dbReference>
<gene>
    <name evidence="5" type="ORF">EZS27_033073</name>
</gene>
<dbReference type="PANTHER" id="PTHR30307:SF0">
    <property type="entry name" value="S-ADENOSYLMETHIONINE:TRNA RIBOSYLTRANSFERASE-ISOMERASE"/>
    <property type="match status" value="1"/>
</dbReference>
<evidence type="ECO:0000313" key="5">
    <source>
        <dbReference type="EMBL" id="KAA6316642.1"/>
    </source>
</evidence>
<dbReference type="InterPro" id="IPR003699">
    <property type="entry name" value="QueA"/>
</dbReference>
<dbReference type="EC" id="2.4.99.17" evidence="5"/>
<keyword evidence="5" id="KW-0413">Isomerase</keyword>
<keyword evidence="5" id="KW-0328">Glycosyltransferase</keyword>
<feature type="non-terminal residue" evidence="5">
    <location>
        <position position="1"/>
    </location>
</feature>
<evidence type="ECO:0000256" key="2">
    <source>
        <dbReference type="ARBA" id="ARBA00022679"/>
    </source>
</evidence>
<dbReference type="Pfam" id="PF02547">
    <property type="entry name" value="Queuosine_synth"/>
    <property type="match status" value="1"/>
</dbReference>
<keyword evidence="3" id="KW-0949">S-adenosyl-L-methionine</keyword>
<keyword evidence="4" id="KW-0671">Queuosine biosynthesis</keyword>
<dbReference type="InterPro" id="IPR042118">
    <property type="entry name" value="QueA_dom1"/>
</dbReference>
<dbReference type="PANTHER" id="PTHR30307">
    <property type="entry name" value="S-ADENOSYLMETHIONINE:TRNA RIBOSYLTRANSFERASE-ISOMERASE"/>
    <property type="match status" value="1"/>
</dbReference>
<proteinExistence type="predicted"/>
<dbReference type="EMBL" id="SNRY01004805">
    <property type="protein sequence ID" value="KAA6316642.1"/>
    <property type="molecule type" value="Genomic_DNA"/>
</dbReference>
<name>A0A5J4Q531_9ZZZZ</name>
<reference evidence="5" key="1">
    <citation type="submission" date="2019-03" db="EMBL/GenBank/DDBJ databases">
        <title>Single cell metagenomics reveals metabolic interactions within the superorganism composed of flagellate Streblomastix strix and complex community of Bacteroidetes bacteria on its surface.</title>
        <authorList>
            <person name="Treitli S.C."/>
            <person name="Kolisko M."/>
            <person name="Husnik F."/>
            <person name="Keeling P."/>
            <person name="Hampl V."/>
        </authorList>
    </citation>
    <scope>NUCLEOTIDE SEQUENCE</scope>
    <source>
        <strain evidence="5">STM</strain>
    </source>
</reference>
<dbReference type="GO" id="GO:0051075">
    <property type="term" value="F:S-adenosylmethionine:tRNA ribosyltransferase-isomerase activity"/>
    <property type="evidence" value="ECO:0007669"/>
    <property type="project" value="UniProtKB-EC"/>
</dbReference>
<keyword evidence="2 5" id="KW-0808">Transferase</keyword>
<keyword evidence="1" id="KW-0963">Cytoplasm</keyword>
<protein>
    <submittedName>
        <fullName evidence="5">S-adenosylmethionine:tRNA ribosyltransferase-isomerase</fullName>
        <ecNumber evidence="5">2.4.99.17</ecNumber>
    </submittedName>
</protein>
<evidence type="ECO:0000256" key="4">
    <source>
        <dbReference type="ARBA" id="ARBA00022785"/>
    </source>
</evidence>
<dbReference type="AlphaFoldDB" id="A0A5J4Q531"/>
<evidence type="ECO:0000256" key="1">
    <source>
        <dbReference type="ARBA" id="ARBA00022490"/>
    </source>
</evidence>
<dbReference type="GO" id="GO:0008616">
    <property type="term" value="P:tRNA queuosine(34) biosynthetic process"/>
    <property type="evidence" value="ECO:0007669"/>
    <property type="project" value="UniProtKB-KW"/>
</dbReference>
<dbReference type="Gene3D" id="3.40.1780.10">
    <property type="entry name" value="QueA-like"/>
    <property type="match status" value="1"/>
</dbReference>
<accession>A0A5J4Q531</accession>
<sequence length="114" mass="12888">VVPEETVNIVNHTRDIRKSICSVGTTVMRAIESTVSTEGHLKPYEGWTNKFIFPPYDFNVADSLISNFHMPYSTLLMVTAAFGGYNQIMNAYEIAIQEEYRFGTYGDAILILNK</sequence>
<organism evidence="5">
    <name type="scientific">termite gut metagenome</name>
    <dbReference type="NCBI Taxonomy" id="433724"/>
    <lineage>
        <taxon>unclassified sequences</taxon>
        <taxon>metagenomes</taxon>
        <taxon>organismal metagenomes</taxon>
    </lineage>
</organism>
<dbReference type="InterPro" id="IPR036100">
    <property type="entry name" value="QueA_sf"/>
</dbReference>
<evidence type="ECO:0000256" key="3">
    <source>
        <dbReference type="ARBA" id="ARBA00022691"/>
    </source>
</evidence>
<comment type="caution">
    <text evidence="5">The sequence shown here is derived from an EMBL/GenBank/DDBJ whole genome shotgun (WGS) entry which is preliminary data.</text>
</comment>